<dbReference type="InParanoid" id="G0QY66"/>
<evidence type="ECO:0000313" key="5">
    <source>
        <dbReference type="EMBL" id="EGR29840.1"/>
    </source>
</evidence>
<dbReference type="GO" id="GO:0003676">
    <property type="term" value="F:nucleic acid binding"/>
    <property type="evidence" value="ECO:0007669"/>
    <property type="project" value="InterPro"/>
</dbReference>
<dbReference type="SUPFAM" id="SSF53335">
    <property type="entry name" value="S-adenosyl-L-methionine-dependent methyltransferases"/>
    <property type="match status" value="1"/>
</dbReference>
<evidence type="ECO:0000313" key="6">
    <source>
        <dbReference type="Proteomes" id="UP000008983"/>
    </source>
</evidence>
<dbReference type="InterPro" id="IPR019369">
    <property type="entry name" value="Efm5/EEF1AKMT1"/>
</dbReference>
<dbReference type="AlphaFoldDB" id="G0QY66"/>
<organism evidence="5 6">
    <name type="scientific">Ichthyophthirius multifiliis</name>
    <name type="common">White spot disease agent</name>
    <name type="synonym">Ich</name>
    <dbReference type="NCBI Taxonomy" id="5932"/>
    <lineage>
        <taxon>Eukaryota</taxon>
        <taxon>Sar</taxon>
        <taxon>Alveolata</taxon>
        <taxon>Ciliophora</taxon>
        <taxon>Intramacronucleata</taxon>
        <taxon>Oligohymenophorea</taxon>
        <taxon>Hymenostomatida</taxon>
        <taxon>Ophryoglenina</taxon>
        <taxon>Ichthyophthirius</taxon>
    </lineage>
</organism>
<reference evidence="5 6" key="1">
    <citation type="submission" date="2011-07" db="EMBL/GenBank/DDBJ databases">
        <authorList>
            <person name="Coyne R."/>
            <person name="Brami D."/>
            <person name="Johnson J."/>
            <person name="Hostetler J."/>
            <person name="Hannick L."/>
            <person name="Clark T."/>
            <person name="Cassidy-Hanley D."/>
            <person name="Inman J."/>
        </authorList>
    </citation>
    <scope>NUCLEOTIDE SEQUENCE [LARGE SCALE GENOMIC DNA]</scope>
    <source>
        <strain evidence="5 6">G5</strain>
    </source>
</reference>
<dbReference type="GO" id="GO:0032259">
    <property type="term" value="P:methylation"/>
    <property type="evidence" value="ECO:0007669"/>
    <property type="project" value="UniProtKB-KW"/>
</dbReference>
<keyword evidence="4" id="KW-0808">Transferase</keyword>
<dbReference type="InterPro" id="IPR029063">
    <property type="entry name" value="SAM-dependent_MTases_sf"/>
</dbReference>
<dbReference type="GO" id="GO:0005737">
    <property type="term" value="C:cytoplasm"/>
    <property type="evidence" value="ECO:0007669"/>
    <property type="project" value="UniProtKB-SubCell"/>
</dbReference>
<dbReference type="InterPro" id="IPR041370">
    <property type="entry name" value="Mlase_EEF1AKMT1/ZCCHC4"/>
</dbReference>
<keyword evidence="3" id="KW-0489">Methyltransferase</keyword>
<name>G0QY66_ICHMU</name>
<evidence type="ECO:0000256" key="3">
    <source>
        <dbReference type="ARBA" id="ARBA00022603"/>
    </source>
</evidence>
<evidence type="ECO:0000256" key="1">
    <source>
        <dbReference type="ARBA" id="ARBA00004496"/>
    </source>
</evidence>
<dbReference type="GO" id="GO:0016279">
    <property type="term" value="F:protein-lysine N-methyltransferase activity"/>
    <property type="evidence" value="ECO:0007669"/>
    <property type="project" value="InterPro"/>
</dbReference>
<evidence type="ECO:0000256" key="4">
    <source>
        <dbReference type="ARBA" id="ARBA00022679"/>
    </source>
</evidence>
<dbReference type="RefSeq" id="XP_004031076.1">
    <property type="nucleotide sequence ID" value="XM_004031028.1"/>
</dbReference>
<comment type="subcellular location">
    <subcellularLocation>
        <location evidence="1">Cytoplasm</location>
    </subcellularLocation>
</comment>
<accession>G0QY66</accession>
<dbReference type="PANTHER" id="PTHR13200">
    <property type="entry name" value="EEF1A LYSINE METHYLTRANSFERASE 1"/>
    <property type="match status" value="1"/>
</dbReference>
<sequence>MNDKKNKFIVKNPENANFNQYWYSSKTIELLVNQTLQNGKICAFLSTPSVFYSIQDQQFLKNCFLFEYDNKFAKNNTNFIYFDFKNPQEIPVQYHNQFDFILIDPPFITRDVWEKYSEAAKIIGKKDQNNVLIANILASSIDENQQMLQELLCLKKRISRPLIPNLVYQYSFFSNYDHEELDAVNPEIGF</sequence>
<keyword evidence="6" id="KW-1185">Reference proteome</keyword>
<evidence type="ECO:0008006" key="7">
    <source>
        <dbReference type="Google" id="ProtNLM"/>
    </source>
</evidence>
<dbReference type="eggNOG" id="KOG3350">
    <property type="taxonomic scope" value="Eukaryota"/>
</dbReference>
<dbReference type="OMA" id="TIYIFEY"/>
<dbReference type="Pfam" id="PF10237">
    <property type="entry name" value="N6-adenineMlase"/>
    <property type="match status" value="1"/>
</dbReference>
<dbReference type="EMBL" id="GL984102">
    <property type="protein sequence ID" value="EGR29840.1"/>
    <property type="molecule type" value="Genomic_DNA"/>
</dbReference>
<gene>
    <name evidence="5" type="ORF">IMG5_147690</name>
</gene>
<proteinExistence type="predicted"/>
<dbReference type="OrthoDB" id="206354at2759"/>
<evidence type="ECO:0000256" key="2">
    <source>
        <dbReference type="ARBA" id="ARBA00022490"/>
    </source>
</evidence>
<dbReference type="Proteomes" id="UP000008983">
    <property type="component" value="Unassembled WGS sequence"/>
</dbReference>
<protein>
    <recommendedName>
        <fullName evidence="7">N6-adenine methyltransferase</fullName>
    </recommendedName>
</protein>
<dbReference type="STRING" id="857967.G0QY66"/>
<dbReference type="GeneID" id="14905949"/>
<dbReference type="PANTHER" id="PTHR13200:SF1">
    <property type="entry name" value="NUCLEIC ACID BINDING PROTEIN"/>
    <property type="match status" value="1"/>
</dbReference>
<dbReference type="PROSITE" id="PS00092">
    <property type="entry name" value="N6_MTASE"/>
    <property type="match status" value="1"/>
</dbReference>
<keyword evidence="2" id="KW-0963">Cytoplasm</keyword>
<dbReference type="InterPro" id="IPR002052">
    <property type="entry name" value="DNA_methylase_N6_adenine_CS"/>
</dbReference>